<keyword evidence="3" id="KW-1185">Reference proteome</keyword>
<evidence type="ECO:0000313" key="2">
    <source>
        <dbReference type="EMBL" id="QQR37633.1"/>
    </source>
</evidence>
<gene>
    <name evidence="2" type="ORF">JI749_08530</name>
</gene>
<reference evidence="2 3" key="1">
    <citation type="submission" date="2021-01" db="EMBL/GenBank/DDBJ databases">
        <title>Genome seq and assembly of Devosia sp. G19.</title>
        <authorList>
            <person name="Chhetri G."/>
        </authorList>
    </citation>
    <scope>NUCLEOTIDE SEQUENCE [LARGE SCALE GENOMIC DNA]</scope>
    <source>
        <strain evidence="2 3">G19</strain>
    </source>
</reference>
<accession>A0ABX7C1J8</accession>
<evidence type="ECO:0000313" key="3">
    <source>
        <dbReference type="Proteomes" id="UP000595460"/>
    </source>
</evidence>
<dbReference type="Proteomes" id="UP000595460">
    <property type="component" value="Chromosome"/>
</dbReference>
<protein>
    <recommendedName>
        <fullName evidence="1">DUF6894 domain-containing protein</fullName>
    </recommendedName>
</protein>
<sequence length="79" mass="8651">MPHYFFDIHDGEGVFTDEVGMDLPDMDTAIREARRALADMVRDALRDQDGAKVLICIRDGADGPVMLSVSLTTDRPNGG</sequence>
<dbReference type="RefSeq" id="WP_201662223.1">
    <property type="nucleotide sequence ID" value="NZ_CP068047.1"/>
</dbReference>
<evidence type="ECO:0000259" key="1">
    <source>
        <dbReference type="Pfam" id="PF21834"/>
    </source>
</evidence>
<name>A0ABX7C1J8_9HYPH</name>
<dbReference type="Pfam" id="PF21834">
    <property type="entry name" value="DUF6894"/>
    <property type="match status" value="1"/>
</dbReference>
<proteinExistence type="predicted"/>
<dbReference type="InterPro" id="IPR054189">
    <property type="entry name" value="DUF6894"/>
</dbReference>
<feature type="domain" description="DUF6894" evidence="1">
    <location>
        <begin position="3"/>
        <end position="66"/>
    </location>
</feature>
<organism evidence="2 3">
    <name type="scientific">Devosia oryziradicis</name>
    <dbReference type="NCBI Taxonomy" id="2801335"/>
    <lineage>
        <taxon>Bacteria</taxon>
        <taxon>Pseudomonadati</taxon>
        <taxon>Pseudomonadota</taxon>
        <taxon>Alphaproteobacteria</taxon>
        <taxon>Hyphomicrobiales</taxon>
        <taxon>Devosiaceae</taxon>
        <taxon>Devosia</taxon>
    </lineage>
</organism>
<dbReference type="EMBL" id="CP068047">
    <property type="protein sequence ID" value="QQR37633.1"/>
    <property type="molecule type" value="Genomic_DNA"/>
</dbReference>